<sequence>MRERCLVVVLWILMGTGAALFIESGLLYWQGVSAMEDRSEFGSKVEEGGRQDLEVPLAVSIAAGDEIGEVYFPVLEVGIPVFHGVTEGELGKGVGHVPGTSLPGDGGNIVLSGHRDTVFRRLEEVEVGDKVMVGLDGGDGLFIYKVSKIRVVDKEDTSVVVPRPREVLTITTCYPFTFIGSAPERYVLEAEFIGKEDGKQKGQTPL</sequence>
<feature type="active site" description="Acyl-thioester intermediate" evidence="2">
    <location>
        <position position="173"/>
    </location>
</feature>
<dbReference type="Gene3D" id="2.40.260.10">
    <property type="entry name" value="Sortase"/>
    <property type="match status" value="1"/>
</dbReference>
<dbReference type="NCBIfam" id="TIGR01076">
    <property type="entry name" value="sortase_fam"/>
    <property type="match status" value="1"/>
</dbReference>
<protein>
    <submittedName>
        <fullName evidence="3">Class D sortase</fullName>
    </submittedName>
</protein>
<gene>
    <name evidence="3" type="ORF">FZC74_07220</name>
</gene>
<reference evidence="3 4" key="1">
    <citation type="submission" date="2019-08" db="EMBL/GenBank/DDBJ databases">
        <title>Bacillus genomes from the desert of Cuatro Cienegas, Coahuila.</title>
        <authorList>
            <person name="Olmedo-Alvarez G."/>
        </authorList>
    </citation>
    <scope>NUCLEOTIDE SEQUENCE [LARGE SCALE GENOMIC DNA]</scope>
    <source>
        <strain evidence="3 4">CH88_3T</strain>
    </source>
</reference>
<dbReference type="Proteomes" id="UP000323393">
    <property type="component" value="Unassembled WGS sequence"/>
</dbReference>
<evidence type="ECO:0000256" key="2">
    <source>
        <dbReference type="PIRSR" id="PIRSR605754-1"/>
    </source>
</evidence>
<evidence type="ECO:0000313" key="3">
    <source>
        <dbReference type="EMBL" id="TYS59937.1"/>
    </source>
</evidence>
<dbReference type="CDD" id="cd05828">
    <property type="entry name" value="Sortase_D_1"/>
    <property type="match status" value="1"/>
</dbReference>
<name>A0AA94WRN2_9BACI</name>
<dbReference type="InterPro" id="IPR005754">
    <property type="entry name" value="Sortase"/>
</dbReference>
<feature type="active site" description="Proton donor/acceptor" evidence="2">
    <location>
        <position position="114"/>
    </location>
</feature>
<comment type="caution">
    <text evidence="3">The sequence shown here is derived from an EMBL/GenBank/DDBJ whole genome shotgun (WGS) entry which is preliminary data.</text>
</comment>
<keyword evidence="1" id="KW-0378">Hydrolase</keyword>
<dbReference type="AlphaFoldDB" id="A0AA94WRN2"/>
<evidence type="ECO:0000256" key="1">
    <source>
        <dbReference type="ARBA" id="ARBA00022801"/>
    </source>
</evidence>
<dbReference type="InterPro" id="IPR041999">
    <property type="entry name" value="Sortase_D_1"/>
</dbReference>
<dbReference type="EMBL" id="VTEU01000002">
    <property type="protein sequence ID" value="TYS59937.1"/>
    <property type="molecule type" value="Genomic_DNA"/>
</dbReference>
<evidence type="ECO:0000313" key="4">
    <source>
        <dbReference type="Proteomes" id="UP000323393"/>
    </source>
</evidence>
<organism evidence="3 4">
    <name type="scientific">Sutcliffiella horikoshii</name>
    <dbReference type="NCBI Taxonomy" id="79883"/>
    <lineage>
        <taxon>Bacteria</taxon>
        <taxon>Bacillati</taxon>
        <taxon>Bacillota</taxon>
        <taxon>Bacilli</taxon>
        <taxon>Bacillales</taxon>
        <taxon>Bacillaceae</taxon>
        <taxon>Sutcliffiella</taxon>
    </lineage>
</organism>
<dbReference type="GO" id="GO:0016787">
    <property type="term" value="F:hydrolase activity"/>
    <property type="evidence" value="ECO:0007669"/>
    <property type="project" value="UniProtKB-KW"/>
</dbReference>
<dbReference type="InterPro" id="IPR023365">
    <property type="entry name" value="Sortase_dom-sf"/>
</dbReference>
<dbReference type="Pfam" id="PF04203">
    <property type="entry name" value="Sortase"/>
    <property type="match status" value="1"/>
</dbReference>
<proteinExistence type="predicted"/>
<accession>A0AA94WRN2</accession>
<dbReference type="SUPFAM" id="SSF63817">
    <property type="entry name" value="Sortase"/>
    <property type="match status" value="1"/>
</dbReference>